<evidence type="ECO:0000313" key="14">
    <source>
        <dbReference type="Proteomes" id="UP000070560"/>
    </source>
</evidence>
<evidence type="ECO:0000256" key="4">
    <source>
        <dbReference type="ARBA" id="ARBA00022630"/>
    </source>
</evidence>
<dbReference type="AlphaFoldDB" id="A0A7U4QLZ0"/>
<dbReference type="PROSITE" id="PS00072">
    <property type="entry name" value="ACYL_COA_DH_1"/>
    <property type="match status" value="1"/>
</dbReference>
<dbReference type="SUPFAM" id="SSF47203">
    <property type="entry name" value="Acyl-CoA dehydrogenase C-terminal domain-like"/>
    <property type="match status" value="1"/>
</dbReference>
<comment type="similarity">
    <text evidence="2 9">Belongs to the acyl-CoA dehydrogenase family.</text>
</comment>
<dbReference type="PIRSF" id="PIRSF016578">
    <property type="entry name" value="HsaA"/>
    <property type="match status" value="1"/>
</dbReference>
<dbReference type="InterPro" id="IPR009100">
    <property type="entry name" value="AcylCoA_DH/oxidase_NM_dom_sf"/>
</dbReference>
<dbReference type="FunFam" id="2.40.110.10:FF:000001">
    <property type="entry name" value="Acyl-CoA dehydrogenase, mitochondrial"/>
    <property type="match status" value="1"/>
</dbReference>
<evidence type="ECO:0000256" key="2">
    <source>
        <dbReference type="ARBA" id="ARBA00009347"/>
    </source>
</evidence>
<dbReference type="InterPro" id="IPR009075">
    <property type="entry name" value="AcylCo_DH/oxidase_C"/>
</dbReference>
<dbReference type="EC" id="1.3.8.10" evidence="7"/>
<sequence>MIYSLTEEQEMIQEVARRIAKEKIIPKRKELDENEIFPREILKEMAEADLFGIFIPETYGGLGFGTFETCLSLEQIAWGCAGVATTYAASSLGAYPILLFGNQEQKQTYLPFIARGEKITAFGLTEANAGSDASAIQTTAIKDGDYYVLNGAKQWITNAGEADIYTIIALTDKKKGVRGASAFILEKGDEGFFFGKKEKKMGIRASVTGSLIFEDCRIPKERLLGKEGMGFIIALRTLDYARPGVGILGVGLAQAALDESVKFAKQRKQFGQPIISFQAISHMLADMATEIEAARALTYAVCKYIDTNPKDFSKYAAMAKLFGSDIAMKATLNAVQILGGHGYMRDYPVEKMMRDAKILQIYEGTNQIQRNIIAQVLNKEYGKGQIK</sequence>
<dbReference type="Pfam" id="PF02771">
    <property type="entry name" value="Acyl-CoA_dh_N"/>
    <property type="match status" value="1"/>
</dbReference>
<keyword evidence="4 9" id="KW-0285">Flavoprotein</keyword>
<evidence type="ECO:0000256" key="7">
    <source>
        <dbReference type="ARBA" id="ARBA00066362"/>
    </source>
</evidence>
<dbReference type="Pfam" id="PF02770">
    <property type="entry name" value="Acyl-CoA_dh_M"/>
    <property type="match status" value="1"/>
</dbReference>
<dbReference type="InterPro" id="IPR006091">
    <property type="entry name" value="Acyl-CoA_Oxase/DH_mid-dom"/>
</dbReference>
<feature type="domain" description="Acyl-CoA oxidase/dehydrogenase middle" evidence="11">
    <location>
        <begin position="121"/>
        <end position="216"/>
    </location>
</feature>
<comment type="cofactor">
    <cofactor evidence="1 9">
        <name>FAD</name>
        <dbReference type="ChEBI" id="CHEBI:57692"/>
    </cofactor>
</comment>
<dbReference type="GO" id="GO:0050660">
    <property type="term" value="F:flavin adenine dinucleotide binding"/>
    <property type="evidence" value="ECO:0007669"/>
    <property type="project" value="InterPro"/>
</dbReference>
<evidence type="ECO:0000256" key="8">
    <source>
        <dbReference type="ARBA" id="ARBA00072305"/>
    </source>
</evidence>
<dbReference type="EMBL" id="CP013015">
    <property type="protein sequence ID" value="AMM41782.1"/>
    <property type="molecule type" value="Genomic_DNA"/>
</dbReference>
<keyword evidence="14" id="KW-1185">Reference proteome</keyword>
<evidence type="ECO:0000313" key="13">
    <source>
        <dbReference type="EMBL" id="AMM41782.1"/>
    </source>
</evidence>
<proteinExistence type="inferred from homology"/>
<organism evidence="13 14">
    <name type="scientific">Desulfofervidus auxilii</name>
    <dbReference type="NCBI Taxonomy" id="1621989"/>
    <lineage>
        <taxon>Bacteria</taxon>
        <taxon>Pseudomonadati</taxon>
        <taxon>Thermodesulfobacteriota</taxon>
        <taxon>Candidatus Desulfofervidia</taxon>
        <taxon>Candidatus Desulfofervidales</taxon>
        <taxon>Candidatus Desulfofervidaceae</taxon>
        <taxon>Candidatus Desulfofervidus</taxon>
    </lineage>
</organism>
<name>A0A7U4QLZ0_DESA2</name>
<dbReference type="PROSITE" id="PS00073">
    <property type="entry name" value="ACYL_COA_DH_2"/>
    <property type="match status" value="1"/>
</dbReference>
<feature type="domain" description="Acyl-CoA dehydrogenase/oxidase C-terminal" evidence="10">
    <location>
        <begin position="228"/>
        <end position="377"/>
    </location>
</feature>
<comment type="subunit">
    <text evidence="3">Homotetramer.</text>
</comment>
<evidence type="ECO:0000256" key="6">
    <source>
        <dbReference type="ARBA" id="ARBA00023002"/>
    </source>
</evidence>
<dbReference type="InterPro" id="IPR013786">
    <property type="entry name" value="AcylCoA_DH/ox_N"/>
</dbReference>
<dbReference type="Gene3D" id="2.40.110.10">
    <property type="entry name" value="Butyryl-CoA Dehydrogenase, subunit A, domain 2"/>
    <property type="match status" value="1"/>
</dbReference>
<reference evidence="13 14" key="1">
    <citation type="submission" date="2015-10" db="EMBL/GenBank/DDBJ databases">
        <title>Candidatus Desulfofervidus auxilii, a hydrogenotrophic sulfate-reducing bacterium involved in the thermophilic anaerobic oxidation of methane.</title>
        <authorList>
            <person name="Krukenberg V."/>
            <person name="Richter M."/>
            <person name="Wegener G."/>
        </authorList>
    </citation>
    <scope>NUCLEOTIDE SEQUENCE [LARGE SCALE GENOMIC DNA]</scope>
    <source>
        <strain evidence="13 14">HS1</strain>
    </source>
</reference>
<evidence type="ECO:0000256" key="1">
    <source>
        <dbReference type="ARBA" id="ARBA00001974"/>
    </source>
</evidence>
<dbReference type="InterPro" id="IPR036250">
    <property type="entry name" value="AcylCo_DH-like_C"/>
</dbReference>
<dbReference type="Gene3D" id="1.10.540.10">
    <property type="entry name" value="Acyl-CoA dehydrogenase/oxidase, N-terminal domain"/>
    <property type="match status" value="1"/>
</dbReference>
<keyword evidence="5 9" id="KW-0274">FAD</keyword>
<evidence type="ECO:0000256" key="3">
    <source>
        <dbReference type="ARBA" id="ARBA00011881"/>
    </source>
</evidence>
<evidence type="ECO:0000259" key="11">
    <source>
        <dbReference type="Pfam" id="PF02770"/>
    </source>
</evidence>
<dbReference type="Pfam" id="PF00441">
    <property type="entry name" value="Acyl-CoA_dh_1"/>
    <property type="match status" value="1"/>
</dbReference>
<dbReference type="Proteomes" id="UP000070560">
    <property type="component" value="Chromosome"/>
</dbReference>
<protein>
    <recommendedName>
        <fullName evidence="8">Cyclohex-1-ene-1-carbonyl-CoA dehydrogenase</fullName>
        <ecNumber evidence="7">1.3.8.10</ecNumber>
    </recommendedName>
</protein>
<dbReference type="InterPro" id="IPR046373">
    <property type="entry name" value="Acyl-CoA_Oxase/DH_mid-dom_sf"/>
</dbReference>
<dbReference type="PANTHER" id="PTHR43884:SF12">
    <property type="entry name" value="ISOVALERYL-COA DEHYDROGENASE, MITOCHONDRIAL-RELATED"/>
    <property type="match status" value="1"/>
</dbReference>
<feature type="domain" description="Acyl-CoA dehydrogenase/oxidase N-terminal" evidence="12">
    <location>
        <begin position="6"/>
        <end position="117"/>
    </location>
</feature>
<evidence type="ECO:0000259" key="10">
    <source>
        <dbReference type="Pfam" id="PF00441"/>
    </source>
</evidence>
<dbReference type="GO" id="GO:0003995">
    <property type="term" value="F:acyl-CoA dehydrogenase activity"/>
    <property type="evidence" value="ECO:0007669"/>
    <property type="project" value="InterPro"/>
</dbReference>
<evidence type="ECO:0000256" key="9">
    <source>
        <dbReference type="RuleBase" id="RU362125"/>
    </source>
</evidence>
<dbReference type="InterPro" id="IPR006089">
    <property type="entry name" value="Acyl-CoA_DH_CS"/>
</dbReference>
<evidence type="ECO:0000259" key="12">
    <source>
        <dbReference type="Pfam" id="PF02771"/>
    </source>
</evidence>
<dbReference type="PANTHER" id="PTHR43884">
    <property type="entry name" value="ACYL-COA DEHYDROGENASE"/>
    <property type="match status" value="1"/>
</dbReference>
<keyword evidence="6 9" id="KW-0560">Oxidoreductase</keyword>
<accession>A0A7U4QLZ0</accession>
<dbReference type="Gene3D" id="1.20.140.10">
    <property type="entry name" value="Butyryl-CoA Dehydrogenase, subunit A, domain 3"/>
    <property type="match status" value="1"/>
</dbReference>
<evidence type="ECO:0000256" key="5">
    <source>
        <dbReference type="ARBA" id="ARBA00022827"/>
    </source>
</evidence>
<gene>
    <name evidence="13" type="ORF">HS1_001990</name>
</gene>
<dbReference type="OrthoDB" id="9765339at2"/>
<dbReference type="SUPFAM" id="SSF56645">
    <property type="entry name" value="Acyl-CoA dehydrogenase NM domain-like"/>
    <property type="match status" value="1"/>
</dbReference>
<dbReference type="FunFam" id="1.10.540.10:FF:000002">
    <property type="entry name" value="Acyl-CoA dehydrogenase FadE19"/>
    <property type="match status" value="1"/>
</dbReference>
<dbReference type="RefSeq" id="WP_066064799.1">
    <property type="nucleotide sequence ID" value="NZ_CP013015.1"/>
</dbReference>
<dbReference type="KEGG" id="daw:HS1_001990"/>
<dbReference type="FunFam" id="1.20.140.10:FF:000004">
    <property type="entry name" value="Acyl-CoA dehydrogenase FadE25"/>
    <property type="match status" value="1"/>
</dbReference>
<dbReference type="InterPro" id="IPR037069">
    <property type="entry name" value="AcylCoA_DH/ox_N_sf"/>
</dbReference>